<gene>
    <name evidence="1" type="ORF">F4821DRAFT_279624</name>
</gene>
<evidence type="ECO:0000313" key="2">
    <source>
        <dbReference type="Proteomes" id="UP001497680"/>
    </source>
</evidence>
<organism evidence="1 2">
    <name type="scientific">Hypoxylon rubiginosum</name>
    <dbReference type="NCBI Taxonomy" id="110542"/>
    <lineage>
        <taxon>Eukaryota</taxon>
        <taxon>Fungi</taxon>
        <taxon>Dikarya</taxon>
        <taxon>Ascomycota</taxon>
        <taxon>Pezizomycotina</taxon>
        <taxon>Sordariomycetes</taxon>
        <taxon>Xylariomycetidae</taxon>
        <taxon>Xylariales</taxon>
        <taxon>Hypoxylaceae</taxon>
        <taxon>Hypoxylon</taxon>
    </lineage>
</organism>
<keyword evidence="2" id="KW-1185">Reference proteome</keyword>
<sequence>MPRKRAAPRRELTDSEKRAAKKHRRTKHETGSSTQDTNRVINQFVGGRRYAWMTQAQDNARVESAADGFARIADRFGGEEARRLSTTPQAVATPVSEPDAEAATAAPQPASPVSSPAAHGVVSVDVFRAQLDAELAAEAAAASHPTPPLSSSSSSHNTQEGESAANSDTDADGELDGEFAYLFSEEPEASTQQPVYNQGVNNDDSDEPFTIEYPREGPYQRTVCYKEFDTREEEYVADSDEEAEWDKEFAPLLGKEPQASAQLPTINNQGVNKANDDDDEPFTIEYPGKGPYQRTTVYKEFNIEEEDFVAGSDAEAEWDQEFAALLGEKFQASAQQPANNNRGVDGTDTDGKELFLFTMEYRVQGLAQNSTVRNIESSSFNSQEEQTTANVDADADGELDEELASLFGEDEEYASLFGDEPEASTQPTNNQGVNGTDDDSGEPFTVEHPGQGPSQNPATAHSTEDDVILVSSYQTGSQESPIELDSRESSPFEPVVDDKALNKVLDEILNSEPAEPKPEVVVVVEDEEQTEDELAQMSRLLKGALGIMTS</sequence>
<protein>
    <submittedName>
        <fullName evidence="1">Uncharacterized protein</fullName>
    </submittedName>
</protein>
<accession>A0ACC0CXQ0</accession>
<dbReference type="Proteomes" id="UP001497680">
    <property type="component" value="Unassembled WGS sequence"/>
</dbReference>
<comment type="caution">
    <text evidence="1">The sequence shown here is derived from an EMBL/GenBank/DDBJ whole genome shotgun (WGS) entry which is preliminary data.</text>
</comment>
<reference evidence="1 2" key="1">
    <citation type="journal article" date="2022" name="New Phytol.">
        <title>Ecological generalism drives hyperdiversity of secondary metabolite gene clusters in xylarialean endophytes.</title>
        <authorList>
            <person name="Franco M.E.E."/>
            <person name="Wisecaver J.H."/>
            <person name="Arnold A.E."/>
            <person name="Ju Y.M."/>
            <person name="Slot J.C."/>
            <person name="Ahrendt S."/>
            <person name="Moore L.P."/>
            <person name="Eastman K.E."/>
            <person name="Scott K."/>
            <person name="Konkel Z."/>
            <person name="Mondo S.J."/>
            <person name="Kuo A."/>
            <person name="Hayes R.D."/>
            <person name="Haridas S."/>
            <person name="Andreopoulos B."/>
            <person name="Riley R."/>
            <person name="LaButti K."/>
            <person name="Pangilinan J."/>
            <person name="Lipzen A."/>
            <person name="Amirebrahimi M."/>
            <person name="Yan J."/>
            <person name="Adam C."/>
            <person name="Keymanesh K."/>
            <person name="Ng V."/>
            <person name="Louie K."/>
            <person name="Northen T."/>
            <person name="Drula E."/>
            <person name="Henrissat B."/>
            <person name="Hsieh H.M."/>
            <person name="Youens-Clark K."/>
            <person name="Lutzoni F."/>
            <person name="Miadlikowska J."/>
            <person name="Eastwood D.C."/>
            <person name="Hamelin R.C."/>
            <person name="Grigoriev I.V."/>
            <person name="U'Ren J.M."/>
        </authorList>
    </citation>
    <scope>NUCLEOTIDE SEQUENCE [LARGE SCALE GENOMIC DNA]</scope>
    <source>
        <strain evidence="1 2">ER1909</strain>
    </source>
</reference>
<name>A0ACC0CXQ0_9PEZI</name>
<evidence type="ECO:0000313" key="1">
    <source>
        <dbReference type="EMBL" id="KAI6085071.1"/>
    </source>
</evidence>
<dbReference type="EMBL" id="MU394329">
    <property type="protein sequence ID" value="KAI6085071.1"/>
    <property type="molecule type" value="Genomic_DNA"/>
</dbReference>
<proteinExistence type="predicted"/>